<reference evidence="1" key="1">
    <citation type="submission" date="2023-04" db="EMBL/GenBank/DDBJ databases">
        <title>Candida boidinii NBRC 1967.</title>
        <authorList>
            <person name="Ichikawa N."/>
            <person name="Sato H."/>
            <person name="Tonouchi N."/>
        </authorList>
    </citation>
    <scope>NUCLEOTIDE SEQUENCE</scope>
    <source>
        <strain evidence="1">NBRC 1967</strain>
    </source>
</reference>
<keyword evidence="2" id="KW-1185">Reference proteome</keyword>
<sequence>MSSGNESNTTNPTSTNNSPNVSSGNDDDMSPQNGKLVSSSASEGEDDEDDENETSTISKKNKKKFVSTPNSSKASDDDDEDVEGNVITDEKGNKVHQCPYCDSKFRIRGYLTRHVKKHNSEKAYKCPYYDHDSTQKCHATGGFSRRDTYKTHLKSRHFKYPPGIKSGDRIGMMGWCGICGEKFANNEIWVERHIERGLCSGLTEEYIKTLKIGKKKTGKHSRLLDVEDQPNMSNSKIGGGMVNIPSNGTNSPANTNITTNTEQPHQFT</sequence>
<gene>
    <name evidence="1" type="ORF">Cboi01_000583600</name>
</gene>
<accession>A0ACB5U3S8</accession>
<evidence type="ECO:0000313" key="2">
    <source>
        <dbReference type="Proteomes" id="UP001165101"/>
    </source>
</evidence>
<name>A0ACB5U3S8_CANBO</name>
<dbReference type="Proteomes" id="UP001165101">
    <property type="component" value="Unassembled WGS sequence"/>
</dbReference>
<comment type="caution">
    <text evidence="1">The sequence shown here is derived from an EMBL/GenBank/DDBJ whole genome shotgun (WGS) entry which is preliminary data.</text>
</comment>
<protein>
    <submittedName>
        <fullName evidence="1">Unnamed protein product</fullName>
    </submittedName>
</protein>
<proteinExistence type="predicted"/>
<evidence type="ECO:0000313" key="1">
    <source>
        <dbReference type="EMBL" id="GMF01397.1"/>
    </source>
</evidence>
<organism evidence="1 2">
    <name type="scientific">Candida boidinii</name>
    <name type="common">Yeast</name>
    <dbReference type="NCBI Taxonomy" id="5477"/>
    <lineage>
        <taxon>Eukaryota</taxon>
        <taxon>Fungi</taxon>
        <taxon>Dikarya</taxon>
        <taxon>Ascomycota</taxon>
        <taxon>Saccharomycotina</taxon>
        <taxon>Pichiomycetes</taxon>
        <taxon>Pichiales</taxon>
        <taxon>Pichiaceae</taxon>
        <taxon>Ogataea</taxon>
        <taxon>Ogataea/Candida clade</taxon>
    </lineage>
</organism>
<dbReference type="EMBL" id="BSXV01004892">
    <property type="protein sequence ID" value="GMF01397.1"/>
    <property type="molecule type" value="Genomic_DNA"/>
</dbReference>